<evidence type="ECO:0000256" key="1">
    <source>
        <dbReference type="SAM" id="MobiDB-lite"/>
    </source>
</evidence>
<keyword evidence="3" id="KW-1185">Reference proteome</keyword>
<protein>
    <submittedName>
        <fullName evidence="2">Uncharacterized protein</fullName>
    </submittedName>
</protein>
<proteinExistence type="predicted"/>
<sequence>MDSSQQPRGHLGVAQFDMTELDQIHEELRRMETGRDDDNNTDSVGPMAPTAGSTQKKRTYEQRKEKLDTLTKEIKYLEAKLEYLKHSAGIPDTQTVEQQRINNALLREILRNQQYLTAGFRSALSADTSEHRPSPVTAQLHLGIDLRKRYEQLNDLRQEQLAGAKQFIDARTQFTNMTLRMSESSRFQSANGDTFAVKLDVIPLPQVKNVKQVYDAIVYYMFNLEICLAEMLGDHVLREGDDDTGNARVSQHRLVTTNPDGLQVELNTVVFSDYNADAGRLDDDEAGGEGLITTDFVDSDELYPYRPHERLRKDITSIWMVKWYSTSQEQDQSIRSPSAAQKKMVVLTRWVQSKLHRSAFDIPEDTLVELSESTNRATDAVLKAVRASLQFA</sequence>
<dbReference type="eggNOG" id="ENOG502R9XQ">
    <property type="taxonomic scope" value="Eukaryota"/>
</dbReference>
<evidence type="ECO:0000313" key="2">
    <source>
        <dbReference type="EnsemblProtists" id="PYU1_T002736"/>
    </source>
</evidence>
<reference evidence="2" key="3">
    <citation type="submission" date="2015-02" db="UniProtKB">
        <authorList>
            <consortium name="EnsemblProtists"/>
        </authorList>
    </citation>
    <scope>IDENTIFICATION</scope>
    <source>
        <strain evidence="2">DAOM BR144</strain>
    </source>
</reference>
<feature type="compositionally biased region" description="Basic and acidic residues" evidence="1">
    <location>
        <begin position="29"/>
        <end position="38"/>
    </location>
</feature>
<dbReference type="HOGENOM" id="CLU_036567_0_1_1"/>
<dbReference type="VEuPathDB" id="FungiDB:PYU1_G002733"/>
<dbReference type="Proteomes" id="UP000019132">
    <property type="component" value="Unassembled WGS sequence"/>
</dbReference>
<reference evidence="3" key="2">
    <citation type="submission" date="2010-04" db="EMBL/GenBank/DDBJ databases">
        <authorList>
            <person name="Buell R."/>
            <person name="Hamilton J."/>
            <person name="Hostetler J."/>
        </authorList>
    </citation>
    <scope>NUCLEOTIDE SEQUENCE [LARGE SCALE GENOMIC DNA]</scope>
    <source>
        <strain evidence="3">DAOM:BR144</strain>
    </source>
</reference>
<accession>K3WCP5</accession>
<organism evidence="2 3">
    <name type="scientific">Globisporangium ultimum (strain ATCC 200006 / CBS 805.95 / DAOM BR144)</name>
    <name type="common">Pythium ultimum</name>
    <dbReference type="NCBI Taxonomy" id="431595"/>
    <lineage>
        <taxon>Eukaryota</taxon>
        <taxon>Sar</taxon>
        <taxon>Stramenopiles</taxon>
        <taxon>Oomycota</taxon>
        <taxon>Peronosporomycetes</taxon>
        <taxon>Pythiales</taxon>
        <taxon>Pythiaceae</taxon>
        <taxon>Globisporangium</taxon>
    </lineage>
</organism>
<dbReference type="OMA" id="ENDNAMP"/>
<dbReference type="EMBL" id="GL376628">
    <property type="status" value="NOT_ANNOTATED_CDS"/>
    <property type="molecule type" value="Genomic_DNA"/>
</dbReference>
<evidence type="ECO:0000313" key="3">
    <source>
        <dbReference type="Proteomes" id="UP000019132"/>
    </source>
</evidence>
<dbReference type="EnsemblProtists" id="PYU1_T002736">
    <property type="protein sequence ID" value="PYU1_T002736"/>
    <property type="gene ID" value="PYU1_G002733"/>
</dbReference>
<feature type="region of interest" description="Disordered" evidence="1">
    <location>
        <begin position="29"/>
        <end position="62"/>
    </location>
</feature>
<reference evidence="3" key="1">
    <citation type="journal article" date="2010" name="Genome Biol.">
        <title>Genome sequence of the necrotrophic plant pathogen Pythium ultimum reveals original pathogenicity mechanisms and effector repertoire.</title>
        <authorList>
            <person name="Levesque C.A."/>
            <person name="Brouwer H."/>
            <person name="Cano L."/>
            <person name="Hamilton J.P."/>
            <person name="Holt C."/>
            <person name="Huitema E."/>
            <person name="Raffaele S."/>
            <person name="Robideau G.P."/>
            <person name="Thines M."/>
            <person name="Win J."/>
            <person name="Zerillo M.M."/>
            <person name="Beakes G.W."/>
            <person name="Boore J.L."/>
            <person name="Busam D."/>
            <person name="Dumas B."/>
            <person name="Ferriera S."/>
            <person name="Fuerstenberg S.I."/>
            <person name="Gachon C.M."/>
            <person name="Gaulin E."/>
            <person name="Govers F."/>
            <person name="Grenville-Briggs L."/>
            <person name="Horner N."/>
            <person name="Hostetler J."/>
            <person name="Jiang R.H."/>
            <person name="Johnson J."/>
            <person name="Krajaejun T."/>
            <person name="Lin H."/>
            <person name="Meijer H.J."/>
            <person name="Moore B."/>
            <person name="Morris P."/>
            <person name="Phuntmart V."/>
            <person name="Puiu D."/>
            <person name="Shetty J."/>
            <person name="Stajich J.E."/>
            <person name="Tripathy S."/>
            <person name="Wawra S."/>
            <person name="van West P."/>
            <person name="Whitty B.R."/>
            <person name="Coutinho P.M."/>
            <person name="Henrissat B."/>
            <person name="Martin F."/>
            <person name="Thomas P.D."/>
            <person name="Tyler B.M."/>
            <person name="De Vries R.P."/>
            <person name="Kamoun S."/>
            <person name="Yandell M."/>
            <person name="Tisserat N."/>
            <person name="Buell C.R."/>
        </authorList>
    </citation>
    <scope>NUCLEOTIDE SEQUENCE</scope>
    <source>
        <strain evidence="3">DAOM:BR144</strain>
    </source>
</reference>
<dbReference type="AlphaFoldDB" id="K3WCP5"/>
<name>K3WCP5_GLOUD</name>
<dbReference type="InParanoid" id="K3WCP5"/>